<keyword evidence="2" id="KW-0238">DNA-binding</keyword>
<dbReference type="Pfam" id="PF00196">
    <property type="entry name" value="GerE"/>
    <property type="match status" value="1"/>
</dbReference>
<accession>X1N7I6</accession>
<dbReference type="Gene3D" id="1.10.10.10">
    <property type="entry name" value="Winged helix-like DNA-binding domain superfamily/Winged helix DNA-binding domain"/>
    <property type="match status" value="1"/>
</dbReference>
<keyword evidence="1" id="KW-0805">Transcription regulation</keyword>
<gene>
    <name evidence="5" type="ORF">S06H3_29652</name>
</gene>
<dbReference type="AlphaFoldDB" id="X1N7I6"/>
<protein>
    <recommendedName>
        <fullName evidence="4">HTH luxR-type domain-containing protein</fullName>
    </recommendedName>
</protein>
<evidence type="ECO:0000256" key="3">
    <source>
        <dbReference type="ARBA" id="ARBA00023163"/>
    </source>
</evidence>
<dbReference type="PRINTS" id="PR00038">
    <property type="entry name" value="HTHLUXR"/>
</dbReference>
<comment type="caution">
    <text evidence="5">The sequence shown here is derived from an EMBL/GenBank/DDBJ whole genome shotgun (WGS) entry which is preliminary data.</text>
</comment>
<dbReference type="InterPro" id="IPR036388">
    <property type="entry name" value="WH-like_DNA-bd_sf"/>
</dbReference>
<proteinExistence type="predicted"/>
<sequence length="223" mass="24781">QDLPPRQLYSNLDAEATRRTIGPYLSYAYLLDPFYGLFKSDIRDCVVTLDECAPDDFKTTEYYKMFYSDIGLRDEVTIFIGAGNGTSIVLSLGQRNTNACCAPDATKQLDALLPVISALCHKHWPNPEAPIYRSLPDMGPTFDRCGSARLSTREAEIVRLMLKGHSTKSIARLLGNSPETVKVHRKRIYAKLKISSQGELFSMFIAAQAFPPMDAEAGMVAFS</sequence>
<evidence type="ECO:0000313" key="5">
    <source>
        <dbReference type="EMBL" id="GAI22835.1"/>
    </source>
</evidence>
<dbReference type="SMART" id="SM00421">
    <property type="entry name" value="HTH_LUXR"/>
    <property type="match status" value="1"/>
</dbReference>
<evidence type="ECO:0000256" key="1">
    <source>
        <dbReference type="ARBA" id="ARBA00023015"/>
    </source>
</evidence>
<dbReference type="PANTHER" id="PTHR44688:SF16">
    <property type="entry name" value="DNA-BINDING TRANSCRIPTIONAL ACTIVATOR DEVR_DOSR"/>
    <property type="match status" value="1"/>
</dbReference>
<keyword evidence="3" id="KW-0804">Transcription</keyword>
<dbReference type="InterPro" id="IPR016032">
    <property type="entry name" value="Sig_transdc_resp-reg_C-effctor"/>
</dbReference>
<dbReference type="InterPro" id="IPR000792">
    <property type="entry name" value="Tscrpt_reg_LuxR_C"/>
</dbReference>
<evidence type="ECO:0000259" key="4">
    <source>
        <dbReference type="PROSITE" id="PS50043"/>
    </source>
</evidence>
<feature type="non-terminal residue" evidence="5">
    <location>
        <position position="1"/>
    </location>
</feature>
<reference evidence="5" key="1">
    <citation type="journal article" date="2014" name="Front. Microbiol.">
        <title>High frequency of phylogenetically diverse reductive dehalogenase-homologous genes in deep subseafloor sedimentary metagenomes.</title>
        <authorList>
            <person name="Kawai M."/>
            <person name="Futagami T."/>
            <person name="Toyoda A."/>
            <person name="Takaki Y."/>
            <person name="Nishi S."/>
            <person name="Hori S."/>
            <person name="Arai W."/>
            <person name="Tsubouchi T."/>
            <person name="Morono Y."/>
            <person name="Uchiyama I."/>
            <person name="Ito T."/>
            <person name="Fujiyama A."/>
            <person name="Inagaki F."/>
            <person name="Takami H."/>
        </authorList>
    </citation>
    <scope>NUCLEOTIDE SEQUENCE</scope>
    <source>
        <strain evidence="5">Expedition CK06-06</strain>
    </source>
</reference>
<dbReference type="PANTHER" id="PTHR44688">
    <property type="entry name" value="DNA-BINDING TRANSCRIPTIONAL ACTIVATOR DEVR_DOSR"/>
    <property type="match status" value="1"/>
</dbReference>
<evidence type="ECO:0000256" key="2">
    <source>
        <dbReference type="ARBA" id="ARBA00023125"/>
    </source>
</evidence>
<dbReference type="GO" id="GO:0003677">
    <property type="term" value="F:DNA binding"/>
    <property type="evidence" value="ECO:0007669"/>
    <property type="project" value="UniProtKB-KW"/>
</dbReference>
<name>X1N7I6_9ZZZZ</name>
<dbReference type="CDD" id="cd06170">
    <property type="entry name" value="LuxR_C_like"/>
    <property type="match status" value="1"/>
</dbReference>
<dbReference type="SUPFAM" id="SSF46894">
    <property type="entry name" value="C-terminal effector domain of the bipartite response regulators"/>
    <property type="match status" value="1"/>
</dbReference>
<organism evidence="5">
    <name type="scientific">marine sediment metagenome</name>
    <dbReference type="NCBI Taxonomy" id="412755"/>
    <lineage>
        <taxon>unclassified sequences</taxon>
        <taxon>metagenomes</taxon>
        <taxon>ecological metagenomes</taxon>
    </lineage>
</organism>
<dbReference type="PROSITE" id="PS50043">
    <property type="entry name" value="HTH_LUXR_2"/>
    <property type="match status" value="1"/>
</dbReference>
<feature type="domain" description="HTH luxR-type" evidence="4">
    <location>
        <begin position="143"/>
        <end position="208"/>
    </location>
</feature>
<dbReference type="GO" id="GO:0006355">
    <property type="term" value="P:regulation of DNA-templated transcription"/>
    <property type="evidence" value="ECO:0007669"/>
    <property type="project" value="InterPro"/>
</dbReference>
<dbReference type="EMBL" id="BARV01017395">
    <property type="protein sequence ID" value="GAI22835.1"/>
    <property type="molecule type" value="Genomic_DNA"/>
</dbReference>